<feature type="coiled-coil region" evidence="3">
    <location>
        <begin position="688"/>
        <end position="729"/>
    </location>
</feature>
<dbReference type="GO" id="GO:0005829">
    <property type="term" value="C:cytosol"/>
    <property type="evidence" value="ECO:0007669"/>
    <property type="project" value="TreeGrafter"/>
</dbReference>
<organism evidence="5 6">
    <name type="scientific">Lithospermum erythrorhizon</name>
    <name type="common">Purple gromwell</name>
    <name type="synonym">Lithospermum officinale var. erythrorhizon</name>
    <dbReference type="NCBI Taxonomy" id="34254"/>
    <lineage>
        <taxon>Eukaryota</taxon>
        <taxon>Viridiplantae</taxon>
        <taxon>Streptophyta</taxon>
        <taxon>Embryophyta</taxon>
        <taxon>Tracheophyta</taxon>
        <taxon>Spermatophyta</taxon>
        <taxon>Magnoliopsida</taxon>
        <taxon>eudicotyledons</taxon>
        <taxon>Gunneridae</taxon>
        <taxon>Pentapetalae</taxon>
        <taxon>asterids</taxon>
        <taxon>lamiids</taxon>
        <taxon>Boraginales</taxon>
        <taxon>Boraginaceae</taxon>
        <taxon>Boraginoideae</taxon>
        <taxon>Lithospermeae</taxon>
        <taxon>Lithospermum</taxon>
    </lineage>
</organism>
<evidence type="ECO:0008006" key="7">
    <source>
        <dbReference type="Google" id="ProtNLM"/>
    </source>
</evidence>
<dbReference type="AlphaFoldDB" id="A0AAV3RL98"/>
<evidence type="ECO:0000256" key="4">
    <source>
        <dbReference type="SAM" id="MobiDB-lite"/>
    </source>
</evidence>
<proteinExistence type="inferred from homology"/>
<feature type="compositionally biased region" description="Polar residues" evidence="4">
    <location>
        <begin position="30"/>
        <end position="48"/>
    </location>
</feature>
<feature type="compositionally biased region" description="Basic and acidic residues" evidence="4">
    <location>
        <begin position="1"/>
        <end position="15"/>
    </location>
</feature>
<dbReference type="Proteomes" id="UP001454036">
    <property type="component" value="Unassembled WGS sequence"/>
</dbReference>
<feature type="coiled-coil region" evidence="3">
    <location>
        <begin position="212"/>
        <end position="370"/>
    </location>
</feature>
<dbReference type="Pfam" id="PF05701">
    <property type="entry name" value="WEMBL"/>
    <property type="match status" value="1"/>
</dbReference>
<reference evidence="5 6" key="1">
    <citation type="submission" date="2024-01" db="EMBL/GenBank/DDBJ databases">
        <title>The complete chloroplast genome sequence of Lithospermum erythrorhizon: insights into the phylogenetic relationship among Boraginaceae species and the maternal lineages of purple gromwells.</title>
        <authorList>
            <person name="Okada T."/>
            <person name="Watanabe K."/>
        </authorList>
    </citation>
    <scope>NUCLEOTIDE SEQUENCE [LARGE SCALE GENOMIC DNA]</scope>
</reference>
<evidence type="ECO:0000313" key="6">
    <source>
        <dbReference type="Proteomes" id="UP001454036"/>
    </source>
</evidence>
<keyword evidence="6" id="KW-1185">Reference proteome</keyword>
<name>A0AAV3RL98_LITER</name>
<dbReference type="GO" id="GO:0009903">
    <property type="term" value="P:chloroplast avoidance movement"/>
    <property type="evidence" value="ECO:0007669"/>
    <property type="project" value="TreeGrafter"/>
</dbReference>
<feature type="coiled-coil region" evidence="3">
    <location>
        <begin position="396"/>
        <end position="616"/>
    </location>
</feature>
<comment type="caution">
    <text evidence="5">The sequence shown here is derived from an EMBL/GenBank/DDBJ whole genome shotgun (WGS) entry which is preliminary data.</text>
</comment>
<comment type="similarity">
    <text evidence="1">Belongs to the WEB family.</text>
</comment>
<keyword evidence="2 3" id="KW-0175">Coiled coil</keyword>
<dbReference type="PANTHER" id="PTHR32054">
    <property type="entry name" value="HEAVY CHAIN, PUTATIVE, EXPRESSED-RELATED-RELATED"/>
    <property type="match status" value="1"/>
</dbReference>
<dbReference type="EMBL" id="BAABME010027720">
    <property type="protein sequence ID" value="GAA0176016.1"/>
    <property type="molecule type" value="Genomic_DNA"/>
</dbReference>
<accession>A0AAV3RL98</accession>
<protein>
    <recommendedName>
        <fullName evidence="7">Protein WEAK CHLOROPLAST MOVEMENT UNDER BLUE LIGHT 1-like</fullName>
    </recommendedName>
</protein>
<feature type="compositionally biased region" description="Polar residues" evidence="4">
    <location>
        <begin position="58"/>
        <end position="67"/>
    </location>
</feature>
<gene>
    <name evidence="5" type="ORF">LIER_42012</name>
</gene>
<evidence type="ECO:0000256" key="3">
    <source>
        <dbReference type="SAM" id="Coils"/>
    </source>
</evidence>
<dbReference type="GO" id="GO:0009904">
    <property type="term" value="P:chloroplast accumulation movement"/>
    <property type="evidence" value="ECO:0007669"/>
    <property type="project" value="TreeGrafter"/>
</dbReference>
<feature type="region of interest" description="Disordered" evidence="4">
    <location>
        <begin position="1"/>
        <end position="189"/>
    </location>
</feature>
<dbReference type="PANTHER" id="PTHR32054:SF31">
    <property type="entry name" value="PROTEIN WEAK CHLOROPLAST MOVEMENT UNDER BLUE LIGHT 1"/>
    <property type="match status" value="1"/>
</dbReference>
<feature type="compositionally biased region" description="Basic and acidic residues" evidence="4">
    <location>
        <begin position="744"/>
        <end position="754"/>
    </location>
</feature>
<sequence>MEDMKGKDGTAHSESPHPPIVSSPEKVDEQSASLASQDPVNLSETGPVSDTPIVQEASFPSVSNPESVKSLKNESELVSPVTSQEVKIESDDTLQQPEGGGSLSVVSVPSNDTPQEPAPNSSKSSEESNPEMKLSDAVAQHQEYGALGSDDEDSTSSSIIRDAESVRKAVQSNGSPYQHPVKAPEIDTTSPFESVKQAVSKFGGIVDWKAHKVQTVERRKIIEQELEKAQEEIPLYKKQCAVAEEAKSEVLKELDSTKRLIEELKLNLERAQTEEQQAKQDSELAKLRVEELEQGIADEASIAAKAQLEVARSRHAAAVMELKSVQDELEQLRKDFSLLVSERDAAIKKADEAISASKEVEKTVEDLTIELITTKESLESAHAAHLEAEEHRIGAAMAIEQDMLTWEKELKEAGEELETLNTKIASSKDLKSKLDTASVLLQNLKDELAAYMESKLKQEINEDLNSVDGLEKLEDTHGGIQAAVASAKKELDDVKGNIEKATEEVTFLKVAATSLKSELEKEKSELGNIKQREGMASIAVASLEAELNRTKLEIAHIQEKEKEAREKMVELPKKLQEAAQDADQSKSLAEVAHEELRKAKEEAEQAKAGASVMESRLLAVQKEIEAAKASEKLAVAAINALQESESAQRINNEDSPTGVTLSLEEYYGLSKRAHEAEEQANMKVAAAISEIEVAKESEMKTLKRLEEVNREISERKEALQIALQKAEIAKEGKLNVEQELRKWRADHEQRRKAAESVPAVETVKSPQRSLNEKSEAESRDIGHEDPFLHQRSFILARAQAHSQGEESYTEGESSPDVKKPKKKKRSIFPRFFMFLNKKRSSSR</sequence>
<feature type="region of interest" description="Disordered" evidence="4">
    <location>
        <begin position="744"/>
        <end position="824"/>
    </location>
</feature>
<evidence type="ECO:0000256" key="1">
    <source>
        <dbReference type="ARBA" id="ARBA00005485"/>
    </source>
</evidence>
<dbReference type="InterPro" id="IPR008545">
    <property type="entry name" value="Web"/>
</dbReference>
<evidence type="ECO:0000256" key="2">
    <source>
        <dbReference type="ARBA" id="ARBA00023054"/>
    </source>
</evidence>
<evidence type="ECO:0000313" key="5">
    <source>
        <dbReference type="EMBL" id="GAA0176016.1"/>
    </source>
</evidence>
<feature type="compositionally biased region" description="Polar residues" evidence="4">
    <location>
        <begin position="800"/>
        <end position="812"/>
    </location>
</feature>
<feature type="compositionally biased region" description="Basic and acidic residues" evidence="4">
    <location>
        <begin position="770"/>
        <end position="788"/>
    </location>
</feature>